<sequence length="63" mass="6957">MTDHTYNPLERRTFEAIAYNAVGRASEINTYPSYELVHSTGNSGWSVGAVQWDFGQPGYGAKS</sequence>
<proteinExistence type="predicted"/>
<gene>
    <name evidence="1" type="ORF">D9T17_05590</name>
</gene>
<evidence type="ECO:0000313" key="1">
    <source>
        <dbReference type="EMBL" id="ROU08116.1"/>
    </source>
</evidence>
<accession>A0A3N2RLA4</accession>
<dbReference type="EMBL" id="RCTY01000017">
    <property type="protein sequence ID" value="ROU08116.1"/>
    <property type="molecule type" value="Genomic_DNA"/>
</dbReference>
<name>A0A3N2RLA4_LYSEN</name>
<organism evidence="1 2">
    <name type="scientific">Lysobacter enzymogenes</name>
    <dbReference type="NCBI Taxonomy" id="69"/>
    <lineage>
        <taxon>Bacteria</taxon>
        <taxon>Pseudomonadati</taxon>
        <taxon>Pseudomonadota</taxon>
        <taxon>Gammaproteobacteria</taxon>
        <taxon>Lysobacterales</taxon>
        <taxon>Lysobacteraceae</taxon>
        <taxon>Lysobacter</taxon>
    </lineage>
</organism>
<dbReference type="AlphaFoldDB" id="A0A3N2RLA4"/>
<dbReference type="Proteomes" id="UP000275910">
    <property type="component" value="Unassembled WGS sequence"/>
</dbReference>
<protein>
    <submittedName>
        <fullName evidence="1">Uncharacterized protein</fullName>
    </submittedName>
</protein>
<evidence type="ECO:0000313" key="2">
    <source>
        <dbReference type="Proteomes" id="UP000275910"/>
    </source>
</evidence>
<dbReference type="RefSeq" id="WP_123646511.1">
    <property type="nucleotide sequence ID" value="NZ_RCTY01000017.1"/>
</dbReference>
<reference evidence="1 2" key="1">
    <citation type="submission" date="2018-10" db="EMBL/GenBank/DDBJ databases">
        <title>The genome of Lysobacter enzymogenes OH11.</title>
        <authorList>
            <person name="Liu F."/>
            <person name="Zhao Y."/>
            <person name="Qian G."/>
            <person name="Chen Y."/>
            <person name="Xu H."/>
        </authorList>
    </citation>
    <scope>NUCLEOTIDE SEQUENCE [LARGE SCALE GENOMIC DNA]</scope>
    <source>
        <strain evidence="1 2">OH11</strain>
    </source>
</reference>
<comment type="caution">
    <text evidence="1">The sequence shown here is derived from an EMBL/GenBank/DDBJ whole genome shotgun (WGS) entry which is preliminary data.</text>
</comment>